<accession>A0A5M3MY00</accession>
<comment type="caution">
    <text evidence="1">The sequence shown here is derived from an EMBL/GenBank/DDBJ whole genome shotgun (WGS) entry which is preliminary data.</text>
</comment>
<evidence type="ECO:0000313" key="1">
    <source>
        <dbReference type="EMBL" id="EIW84043.1"/>
    </source>
</evidence>
<protein>
    <submittedName>
        <fullName evidence="1">Uncharacterized protein</fullName>
    </submittedName>
</protein>
<dbReference type="EMBL" id="JH711575">
    <property type="protein sequence ID" value="EIW84043.1"/>
    <property type="molecule type" value="Genomic_DNA"/>
</dbReference>
<dbReference type="OrthoDB" id="2565179at2759"/>
<dbReference type="RefSeq" id="XP_007765860.1">
    <property type="nucleotide sequence ID" value="XM_007767670.1"/>
</dbReference>
<name>A0A5M3MY00_CONPW</name>
<dbReference type="AlphaFoldDB" id="A0A5M3MY00"/>
<gene>
    <name evidence="1" type="ORF">CONPUDRAFT_163283</name>
</gene>
<proteinExistence type="predicted"/>
<dbReference type="KEGG" id="cput:CONPUDRAFT_163283"/>
<evidence type="ECO:0000313" key="2">
    <source>
        <dbReference type="Proteomes" id="UP000053558"/>
    </source>
</evidence>
<dbReference type="Proteomes" id="UP000053558">
    <property type="component" value="Unassembled WGS sequence"/>
</dbReference>
<dbReference type="GeneID" id="19204890"/>
<sequence>MWRWLLPALHTLGIRRHHAKLTHAFNARVPWAITSFAAVYGLSASLASNAGSSRAASFAQLPRTSSAPSSVRTAARSPSFITIREREGRPEQTETAAWTSQLSTDSKALDALQTFLSPDNLTTSNPRKHTANTLKSLYISVKAREQLQRLGADSLSQLICAFGILSARSDKTPPFSTPHISNLIGHVAPAGYSNFVYHLAQDKKHQGMPISESDRYWVMRTKVSSLEAALKCNACSIKLQGGRWHPRYCHHIAHRHDIHDEITRVICNYLQNARPPRSLVPVLQCIASRLISVGAGSQCLCIINAILRCDTTLLDHAFITHCLRQFLRSRQFRAAAKLLDAVCSAFPQHQRKWKLYITMGAYRRGASRVARSTFRRAEITHGFERSAAKVAHSVDFRSPAIPVLTLKLSGLAKQEGNSLSSRELHTTLHFLLSAGRSSAAKSLVLRHAPKLDQHTKASLCNSYLSWTLARGRPRNSRLMRKVLRLLDVFVQRCGFAPDRVTVNLLLKAMIQWRGLLDAHKLRALFDHMVRSGYPSGRDDGIPPFGTPAAGGQFGFNMPRLPKGISFAKHVRPMYKQFVKAFYLRGDVDAAKTVVGILKVEEQVSEVERMRRTKARRAGQAAKEAKV</sequence>
<reference evidence="2" key="1">
    <citation type="journal article" date="2012" name="Science">
        <title>The Paleozoic origin of enzymatic lignin decomposition reconstructed from 31 fungal genomes.</title>
        <authorList>
            <person name="Floudas D."/>
            <person name="Binder M."/>
            <person name="Riley R."/>
            <person name="Barry K."/>
            <person name="Blanchette R.A."/>
            <person name="Henrissat B."/>
            <person name="Martinez A.T."/>
            <person name="Otillar R."/>
            <person name="Spatafora J.W."/>
            <person name="Yadav J.S."/>
            <person name="Aerts A."/>
            <person name="Benoit I."/>
            <person name="Boyd A."/>
            <person name="Carlson A."/>
            <person name="Copeland A."/>
            <person name="Coutinho P.M."/>
            <person name="de Vries R.P."/>
            <person name="Ferreira P."/>
            <person name="Findley K."/>
            <person name="Foster B."/>
            <person name="Gaskell J."/>
            <person name="Glotzer D."/>
            <person name="Gorecki P."/>
            <person name="Heitman J."/>
            <person name="Hesse C."/>
            <person name="Hori C."/>
            <person name="Igarashi K."/>
            <person name="Jurgens J.A."/>
            <person name="Kallen N."/>
            <person name="Kersten P."/>
            <person name="Kohler A."/>
            <person name="Kuees U."/>
            <person name="Kumar T.K.A."/>
            <person name="Kuo A."/>
            <person name="LaButti K."/>
            <person name="Larrondo L.F."/>
            <person name="Lindquist E."/>
            <person name="Ling A."/>
            <person name="Lombard V."/>
            <person name="Lucas S."/>
            <person name="Lundell T."/>
            <person name="Martin R."/>
            <person name="McLaughlin D.J."/>
            <person name="Morgenstern I."/>
            <person name="Morin E."/>
            <person name="Murat C."/>
            <person name="Nagy L.G."/>
            <person name="Nolan M."/>
            <person name="Ohm R.A."/>
            <person name="Patyshakuliyeva A."/>
            <person name="Rokas A."/>
            <person name="Ruiz-Duenas F.J."/>
            <person name="Sabat G."/>
            <person name="Salamov A."/>
            <person name="Samejima M."/>
            <person name="Schmutz J."/>
            <person name="Slot J.C."/>
            <person name="St John F."/>
            <person name="Stenlid J."/>
            <person name="Sun H."/>
            <person name="Sun S."/>
            <person name="Syed K."/>
            <person name="Tsang A."/>
            <person name="Wiebenga A."/>
            <person name="Young D."/>
            <person name="Pisabarro A."/>
            <person name="Eastwood D.C."/>
            <person name="Martin F."/>
            <person name="Cullen D."/>
            <person name="Grigoriev I.V."/>
            <person name="Hibbett D.S."/>
        </authorList>
    </citation>
    <scope>NUCLEOTIDE SEQUENCE [LARGE SCALE GENOMIC DNA]</scope>
    <source>
        <strain evidence="2">RWD-64-598 SS2</strain>
    </source>
</reference>
<organism evidence="1 2">
    <name type="scientific">Coniophora puteana (strain RWD-64-598)</name>
    <name type="common">Brown rot fungus</name>
    <dbReference type="NCBI Taxonomy" id="741705"/>
    <lineage>
        <taxon>Eukaryota</taxon>
        <taxon>Fungi</taxon>
        <taxon>Dikarya</taxon>
        <taxon>Basidiomycota</taxon>
        <taxon>Agaricomycotina</taxon>
        <taxon>Agaricomycetes</taxon>
        <taxon>Agaricomycetidae</taxon>
        <taxon>Boletales</taxon>
        <taxon>Coniophorineae</taxon>
        <taxon>Coniophoraceae</taxon>
        <taxon>Coniophora</taxon>
    </lineage>
</organism>
<keyword evidence="2" id="KW-1185">Reference proteome</keyword>